<dbReference type="SMART" id="SM00257">
    <property type="entry name" value="LysM"/>
    <property type="match status" value="1"/>
</dbReference>
<feature type="region of interest" description="Disordered" evidence="2">
    <location>
        <begin position="161"/>
        <end position="188"/>
    </location>
</feature>
<dbReference type="PROSITE" id="PS51782">
    <property type="entry name" value="LYSM"/>
    <property type="match status" value="1"/>
</dbReference>
<dbReference type="InterPro" id="IPR018392">
    <property type="entry name" value="LysM"/>
</dbReference>
<evidence type="ECO:0000259" key="4">
    <source>
        <dbReference type="PROSITE" id="PS51886"/>
    </source>
</evidence>
<evidence type="ECO:0000313" key="5">
    <source>
        <dbReference type="Proteomes" id="UP000694906"/>
    </source>
</evidence>
<organism evidence="5 6">
    <name type="scientific">Heterocephalus glaber</name>
    <name type="common">Naked mole rat</name>
    <dbReference type="NCBI Taxonomy" id="10181"/>
    <lineage>
        <taxon>Eukaryota</taxon>
        <taxon>Metazoa</taxon>
        <taxon>Chordata</taxon>
        <taxon>Craniata</taxon>
        <taxon>Vertebrata</taxon>
        <taxon>Euteleostomi</taxon>
        <taxon>Mammalia</taxon>
        <taxon>Eutheria</taxon>
        <taxon>Euarchontoglires</taxon>
        <taxon>Glires</taxon>
        <taxon>Rodentia</taxon>
        <taxon>Hystricomorpha</taxon>
        <taxon>Bathyergidae</taxon>
        <taxon>Heterocephalus</taxon>
    </lineage>
</organism>
<accession>A0AAX6QXG7</accession>
<feature type="region of interest" description="Disordered" evidence="2">
    <location>
        <begin position="342"/>
        <end position="377"/>
    </location>
</feature>
<comment type="similarity">
    <text evidence="1">Belongs to the OXR1 family.</text>
</comment>
<evidence type="ECO:0000259" key="3">
    <source>
        <dbReference type="PROSITE" id="PS51782"/>
    </source>
</evidence>
<feature type="compositionally biased region" description="Low complexity" evidence="2">
    <location>
        <begin position="161"/>
        <end position="183"/>
    </location>
</feature>
<dbReference type="InterPro" id="IPR036779">
    <property type="entry name" value="LysM_dom_sf"/>
</dbReference>
<name>A0AAX6QXG7_HETGA</name>
<evidence type="ECO:0000256" key="2">
    <source>
        <dbReference type="SAM" id="MobiDB-lite"/>
    </source>
</evidence>
<dbReference type="PANTHER" id="PTHR23354:SF68">
    <property type="entry name" value="NUCLEAR RECEPTOR COACTIVATOR 7"/>
    <property type="match status" value="1"/>
</dbReference>
<reference evidence="6" key="1">
    <citation type="submission" date="2025-08" db="UniProtKB">
        <authorList>
            <consortium name="RefSeq"/>
        </authorList>
    </citation>
    <scope>IDENTIFICATION</scope>
</reference>
<feature type="domain" description="LysM" evidence="3">
    <location>
        <begin position="114"/>
        <end position="157"/>
    </location>
</feature>
<dbReference type="Pfam" id="PF07534">
    <property type="entry name" value="TLD"/>
    <property type="match status" value="1"/>
</dbReference>
<feature type="region of interest" description="Disordered" evidence="2">
    <location>
        <begin position="405"/>
        <end position="429"/>
    </location>
</feature>
<dbReference type="GO" id="GO:0005634">
    <property type="term" value="C:nucleus"/>
    <property type="evidence" value="ECO:0007669"/>
    <property type="project" value="TreeGrafter"/>
</dbReference>
<dbReference type="SMART" id="SM00584">
    <property type="entry name" value="TLDc"/>
    <property type="match status" value="1"/>
</dbReference>
<dbReference type="CTD" id="135112"/>
<dbReference type="PANTHER" id="PTHR23354">
    <property type="entry name" value="NUCLEOLAR PROTEIN 7/ESTROGEN RECEPTOR COACTIVATOR-RELATED"/>
    <property type="match status" value="1"/>
</dbReference>
<feature type="region of interest" description="Disordered" evidence="2">
    <location>
        <begin position="1"/>
        <end position="45"/>
    </location>
</feature>
<keyword evidence="6" id="KW-0675">Receptor</keyword>
<dbReference type="RefSeq" id="XP_012928124.1">
    <property type="nucleotide sequence ID" value="XM_013072670.2"/>
</dbReference>
<evidence type="ECO:0000256" key="1">
    <source>
        <dbReference type="ARBA" id="ARBA00009540"/>
    </source>
</evidence>
<dbReference type="GO" id="GO:0006357">
    <property type="term" value="P:regulation of transcription by RNA polymerase II"/>
    <property type="evidence" value="ECO:0007669"/>
    <property type="project" value="TreeGrafter"/>
</dbReference>
<dbReference type="GO" id="GO:0006979">
    <property type="term" value="P:response to oxidative stress"/>
    <property type="evidence" value="ECO:0007669"/>
    <property type="project" value="TreeGrafter"/>
</dbReference>
<dbReference type="CDD" id="cd00118">
    <property type="entry name" value="LysM"/>
    <property type="match status" value="1"/>
</dbReference>
<dbReference type="Proteomes" id="UP000694906">
    <property type="component" value="Unplaced"/>
</dbReference>
<keyword evidence="5" id="KW-1185">Reference proteome</keyword>
<dbReference type="PROSITE" id="PS51886">
    <property type="entry name" value="TLDC"/>
    <property type="match status" value="1"/>
</dbReference>
<protein>
    <submittedName>
        <fullName evidence="6">Nuclear receptor coactivator 7 isoform X4</fullName>
    </submittedName>
</protein>
<feature type="region of interest" description="Disordered" evidence="2">
    <location>
        <begin position="472"/>
        <end position="533"/>
    </location>
</feature>
<dbReference type="Pfam" id="PF01476">
    <property type="entry name" value="LysM"/>
    <property type="match status" value="1"/>
</dbReference>
<dbReference type="SUPFAM" id="SSF54106">
    <property type="entry name" value="LysM domain"/>
    <property type="match status" value="1"/>
</dbReference>
<feature type="compositionally biased region" description="Basic and acidic residues" evidence="2">
    <location>
        <begin position="1"/>
        <end position="12"/>
    </location>
</feature>
<dbReference type="InterPro" id="IPR006571">
    <property type="entry name" value="TLDc_dom"/>
</dbReference>
<feature type="domain" description="TLDc" evidence="4">
    <location>
        <begin position="692"/>
        <end position="853"/>
    </location>
</feature>
<evidence type="ECO:0000313" key="6">
    <source>
        <dbReference type="RefSeq" id="XP_012928124.1"/>
    </source>
</evidence>
<proteinExistence type="inferred from homology"/>
<feature type="compositionally biased region" description="Polar residues" evidence="2">
    <location>
        <begin position="361"/>
        <end position="373"/>
    </location>
</feature>
<dbReference type="GO" id="GO:1900408">
    <property type="term" value="P:negative regulation of cellular response to oxidative stress"/>
    <property type="evidence" value="ECO:0007669"/>
    <property type="project" value="UniProtKB-ARBA"/>
</dbReference>
<gene>
    <name evidence="6" type="primary">Ncoa7</name>
</gene>
<dbReference type="GeneID" id="101716476"/>
<sequence>MDTKEEKKERKQSYFARLKKKKQAKQNAETPTSIATRPPLGKDDANSVILEQDKCSIAVEEEYITDEKKKRKNNQLKEIRRTELKRYYSVDDNQNKTHDKKEKKMVVQKPHGTMEYTAGSQDTLNSIALKFNITPNKLVELNKLFTHTIVPGQVLFVPDASSPSGSLRLSSSSPGATVSPSSSDAEYDKLPDADLARKALKPIERVLSSTSEEDEPGVVKFLKMNCRYFTDGKGVVGGVMIVTPNNIMFDPHKSDPLVIENGCEEYGLICPMEEVVSIALYNDISHMKIKDALPSDLPRDLCPLYRPGEWEDLASERDLSPFTREKCLEGEDDDFVDLEELSSQAESGVGKSDAAKERPSVGSQEPRTDSSAAEVQARSVLSAQARERAARLQGTLASEACEERAAAPEAEVDPQLGCAEGRPAHSPSVLEDLDKMKLIEFYLAQSEEGPREAENTLEAEWSDPAGIDITLSSALPRAGNTPTESTPEPGEAPEEETEPLALQGDPDAEEKSIEGPLVSPVEPTLDDSRPGVQMNSKSEIQLWLLKRIQVPIEDILPSKEEKSKTPPMFLCIRVGKPMRKSFATHTAAMVQQYGRRRKQPEYWFAVPRERVDHLYTFFVQWSPDVYGKDAKEQGFVVVEKEELNMIDNFFSEPTAKSWEIITVEEAKRRRSTCSYYEDEDDGGLPVLQPHSALLENMHIEQLARRLPARVQGYPWRLAYSTLEHGTSLKTLYRKSASLDSPVLLVIKDMDNQIFGAYATHPFKFSDHYYGTGETFLYTFSPNFKVFKWSGENSYFINGDISSLELGGGGGRFGLWLDADLYHGRSNSCSTFNNDILSKKEDFIVQDLEVWTFE</sequence>
<dbReference type="Gene3D" id="3.10.350.10">
    <property type="entry name" value="LysM domain"/>
    <property type="match status" value="1"/>
</dbReference>
<dbReference type="AlphaFoldDB" id="A0AAX6QXG7"/>
<feature type="compositionally biased region" description="Polar residues" evidence="2">
    <location>
        <begin position="25"/>
        <end position="35"/>
    </location>
</feature>